<dbReference type="HOGENOM" id="CLU_538422_0_0_11"/>
<gene>
    <name evidence="1" type="ORF">SSOG_09180</name>
</gene>
<dbReference type="EMBL" id="GG657755">
    <property type="protein sequence ID" value="EFL29466.1"/>
    <property type="molecule type" value="Genomic_DNA"/>
</dbReference>
<name>D9WX38_9ACTN</name>
<evidence type="ECO:0000313" key="1">
    <source>
        <dbReference type="EMBL" id="EFL29466.1"/>
    </source>
</evidence>
<dbReference type="Pfam" id="PF03237">
    <property type="entry name" value="Terminase_6N"/>
    <property type="match status" value="1"/>
</dbReference>
<reference evidence="1 2" key="1">
    <citation type="submission" date="2009-02" db="EMBL/GenBank/DDBJ databases">
        <title>Annotation of Streptomyces hygroscopicus strain ATCC 53653.</title>
        <authorList>
            <consortium name="The Broad Institute Genome Sequencing Platform"/>
            <consortium name="Broad Institute Microbial Sequencing Center"/>
            <person name="Fischbach M."/>
            <person name="Godfrey P."/>
            <person name="Ward D."/>
            <person name="Young S."/>
            <person name="Zeng Q."/>
            <person name="Koehrsen M."/>
            <person name="Alvarado L."/>
            <person name="Berlin A.M."/>
            <person name="Bochicchio J."/>
            <person name="Borenstein D."/>
            <person name="Chapman S.B."/>
            <person name="Chen Z."/>
            <person name="Engels R."/>
            <person name="Freedman E."/>
            <person name="Gellesch M."/>
            <person name="Goldberg J."/>
            <person name="Griggs A."/>
            <person name="Gujja S."/>
            <person name="Heilman E.R."/>
            <person name="Heiman D.I."/>
            <person name="Hepburn T.A."/>
            <person name="Howarth C."/>
            <person name="Jen D."/>
            <person name="Larson L."/>
            <person name="Lewis B."/>
            <person name="Mehta T."/>
            <person name="Park D."/>
            <person name="Pearson M."/>
            <person name="Richards J."/>
            <person name="Roberts A."/>
            <person name="Saif S."/>
            <person name="Shea T.D."/>
            <person name="Shenoy N."/>
            <person name="Sisk P."/>
            <person name="Stolte C."/>
            <person name="Sykes S.N."/>
            <person name="Thomson T."/>
            <person name="Walk T."/>
            <person name="White J."/>
            <person name="Yandava C."/>
            <person name="Straight P."/>
            <person name="Clardy J."/>
            <person name="Hung D."/>
            <person name="Kolter R."/>
            <person name="Mekalanos J."/>
            <person name="Walker S."/>
            <person name="Walsh C.T."/>
            <person name="Wieland-Brown L.C."/>
            <person name="Haas B."/>
            <person name="Nusbaum C."/>
            <person name="Birren B."/>
        </authorList>
    </citation>
    <scope>NUCLEOTIDE SEQUENCE [LARGE SCALE GENOMIC DNA]</scope>
    <source>
        <strain evidence="1 2">ATCC 53653</strain>
    </source>
</reference>
<dbReference type="Proteomes" id="UP000003963">
    <property type="component" value="Unassembled WGS sequence"/>
</dbReference>
<organism evidence="1 2">
    <name type="scientific">Streptomyces himastatinicus ATCC 53653</name>
    <dbReference type="NCBI Taxonomy" id="457427"/>
    <lineage>
        <taxon>Bacteria</taxon>
        <taxon>Bacillati</taxon>
        <taxon>Actinomycetota</taxon>
        <taxon>Actinomycetes</taxon>
        <taxon>Kitasatosporales</taxon>
        <taxon>Streptomycetaceae</taxon>
        <taxon>Streptomyces</taxon>
        <taxon>Streptomyces violaceusniger group</taxon>
    </lineage>
</organism>
<accession>D9WX38</accession>
<keyword evidence="2" id="KW-1185">Reference proteome</keyword>
<protein>
    <submittedName>
        <fullName evidence="1">Putative terminase, large subunit</fullName>
    </submittedName>
</protein>
<proteinExistence type="predicted"/>
<dbReference type="AlphaFoldDB" id="D9WX38"/>
<sequence>MVTTATDLEDYDEDLDQELLLANYRRLSVVERRRVARRASPELRLRLAHEERQMAMDRSPGALAAVLTEGREIQAPHLDLIDQAFRRIAAGERLQVMLTMPPRHGKSQRASRWGPLWYLRRHPTRRVMIASYGADLADDHGRWIRDQLKEYSDTLGIRLNPASHAANRFDLEQPRGSSVRGGMVTAGVGGGLTGKGFDLGIIDDPFKGNDDSGSPAQRDRVYDWYRSVFYTRRAPGASIILINTRWHEDDLSGRLLQSEPHRWIQIDLPAIADSPDDPLGRHIGQALWPSQYDEADLADTRETLGERIWYAMYQQKPRPLEGGVWQWAWISGNRLKPEAWPGIDPTRVVVAVDHAGGDSLRNDEVGLCCAARDRNGDLYILDDRSRTMGADTWGTEVCKLAIDRQADAIIVENNFGGDMARQIVTQGWNELASDGETKGMLMPSIIEVHAKQGKRLRAEPIAQLYKQARVHHVGEFVELEGQMVTWIPGMDSPDRMDAAVHALTELANPAAAATGSKPYADNRLSGRR</sequence>
<evidence type="ECO:0000313" key="2">
    <source>
        <dbReference type="Proteomes" id="UP000003963"/>
    </source>
</evidence>